<dbReference type="AlphaFoldDB" id="A0A7J7L0L0"/>
<reference evidence="2 3" key="1">
    <citation type="journal article" date="2020" name="IScience">
        <title>Genome Sequencing of the Endangered Kingdonia uniflora (Circaeasteraceae, Ranunculales) Reveals Potential Mechanisms of Evolutionary Specialization.</title>
        <authorList>
            <person name="Sun Y."/>
            <person name="Deng T."/>
            <person name="Zhang A."/>
            <person name="Moore M.J."/>
            <person name="Landis J.B."/>
            <person name="Lin N."/>
            <person name="Zhang H."/>
            <person name="Zhang X."/>
            <person name="Huang J."/>
            <person name="Zhang X."/>
            <person name="Sun H."/>
            <person name="Wang H."/>
        </authorList>
    </citation>
    <scope>NUCLEOTIDE SEQUENCE [LARGE SCALE GENOMIC DNA]</scope>
    <source>
        <strain evidence="2">TB1705</strain>
        <tissue evidence="2">Leaf</tissue>
    </source>
</reference>
<protein>
    <recommendedName>
        <fullName evidence="1">AB hydrolase-1 domain-containing protein</fullName>
    </recommendedName>
</protein>
<dbReference type="Gene3D" id="3.40.50.1820">
    <property type="entry name" value="alpha/beta hydrolase"/>
    <property type="match status" value="1"/>
</dbReference>
<comment type="caution">
    <text evidence="2">The sequence shown here is derived from an EMBL/GenBank/DDBJ whole genome shotgun (WGS) entry which is preliminary data.</text>
</comment>
<dbReference type="InterPro" id="IPR052370">
    <property type="entry name" value="Meta-cleavage_hydrolase"/>
</dbReference>
<name>A0A7J7L0L0_9MAGN</name>
<proteinExistence type="predicted"/>
<organism evidence="2 3">
    <name type="scientific">Kingdonia uniflora</name>
    <dbReference type="NCBI Taxonomy" id="39325"/>
    <lineage>
        <taxon>Eukaryota</taxon>
        <taxon>Viridiplantae</taxon>
        <taxon>Streptophyta</taxon>
        <taxon>Embryophyta</taxon>
        <taxon>Tracheophyta</taxon>
        <taxon>Spermatophyta</taxon>
        <taxon>Magnoliopsida</taxon>
        <taxon>Ranunculales</taxon>
        <taxon>Circaeasteraceae</taxon>
        <taxon>Kingdonia</taxon>
    </lineage>
</organism>
<dbReference type="OrthoDB" id="6431331at2759"/>
<dbReference type="Pfam" id="PF00561">
    <property type="entry name" value="Abhydrolase_1"/>
    <property type="match status" value="1"/>
</dbReference>
<evidence type="ECO:0000259" key="1">
    <source>
        <dbReference type="Pfam" id="PF00561"/>
    </source>
</evidence>
<dbReference type="Proteomes" id="UP000541444">
    <property type="component" value="Unassembled WGS sequence"/>
</dbReference>
<accession>A0A7J7L0L0</accession>
<feature type="domain" description="AB hydrolase-1" evidence="1">
    <location>
        <begin position="52"/>
        <end position="160"/>
    </location>
</feature>
<dbReference type="PANTHER" id="PTHR43139">
    <property type="entry name" value="SI:DKEY-122A22.2"/>
    <property type="match status" value="1"/>
</dbReference>
<gene>
    <name evidence="2" type="ORF">GIB67_024143</name>
</gene>
<evidence type="ECO:0000313" key="3">
    <source>
        <dbReference type="Proteomes" id="UP000541444"/>
    </source>
</evidence>
<evidence type="ECO:0000313" key="2">
    <source>
        <dbReference type="EMBL" id="KAF6136129.1"/>
    </source>
</evidence>
<dbReference type="InterPro" id="IPR000073">
    <property type="entry name" value="AB_hydrolase_1"/>
</dbReference>
<dbReference type="EMBL" id="JACGCM010002759">
    <property type="protein sequence ID" value="KAF6136129.1"/>
    <property type="molecule type" value="Genomic_DNA"/>
</dbReference>
<sequence>MVYSCLNILPLYYGYLRRSFTSSGLSFQSVQIDPQTLIYFWGPQPGFFTDKPSLVLINGFVSVSIWQWQHQVPYLAPYFDLYIPDLVFLGQSTTTSLDRTVEFQAECLIKLLKKIGLRRYHVLGHSYGGFVAYHMARLWPEKVGKVVLVSSAINRKSRDQDDLLELTKMENMEDLILPKTPHALRLLMAVTMKRQLPIPVFILNNFFHVSFF</sequence>
<dbReference type="PANTHER" id="PTHR43139:SF52">
    <property type="entry name" value="SI:DKEY-122A22.2"/>
    <property type="match status" value="1"/>
</dbReference>
<dbReference type="SUPFAM" id="SSF53474">
    <property type="entry name" value="alpha/beta-Hydrolases"/>
    <property type="match status" value="1"/>
</dbReference>
<keyword evidence="3" id="KW-1185">Reference proteome</keyword>
<dbReference type="InterPro" id="IPR029058">
    <property type="entry name" value="AB_hydrolase_fold"/>
</dbReference>